<evidence type="ECO:0000256" key="4">
    <source>
        <dbReference type="ARBA" id="ARBA00022723"/>
    </source>
</evidence>
<dbReference type="PANTHER" id="PTHR13778:SF47">
    <property type="entry name" value="LIPOPOLYSACCHARIDE 1,3-GALACTOSYLTRANSFERASE"/>
    <property type="match status" value="1"/>
</dbReference>
<protein>
    <submittedName>
        <fullName evidence="6">Putative glycosyltransferase 8 domain-containing protein 1-like</fullName>
    </submittedName>
</protein>
<proteinExistence type="inferred from homology"/>
<dbReference type="STRING" id="307972.A0A2G8KN56"/>
<dbReference type="PANTHER" id="PTHR13778">
    <property type="entry name" value="GLYCOSYLTRANSFERASE 8 DOMAIN-CONTAINING PROTEIN"/>
    <property type="match status" value="1"/>
</dbReference>
<dbReference type="GO" id="GO:0046872">
    <property type="term" value="F:metal ion binding"/>
    <property type="evidence" value="ECO:0007669"/>
    <property type="project" value="UniProtKB-KW"/>
</dbReference>
<dbReference type="GO" id="GO:0005794">
    <property type="term" value="C:Golgi apparatus"/>
    <property type="evidence" value="ECO:0007669"/>
    <property type="project" value="TreeGrafter"/>
</dbReference>
<dbReference type="GO" id="GO:0016757">
    <property type="term" value="F:glycosyltransferase activity"/>
    <property type="evidence" value="ECO:0007669"/>
    <property type="project" value="UniProtKB-KW"/>
</dbReference>
<gene>
    <name evidence="6" type="ORF">BSL78_13679</name>
</gene>
<dbReference type="Pfam" id="PF01501">
    <property type="entry name" value="Glyco_transf_8"/>
    <property type="match status" value="1"/>
</dbReference>
<dbReference type="Gene3D" id="3.90.550.10">
    <property type="entry name" value="Spore Coat Polysaccharide Biosynthesis Protein SpsA, Chain A"/>
    <property type="match status" value="1"/>
</dbReference>
<keyword evidence="2" id="KW-0328">Glycosyltransferase</keyword>
<dbReference type="InterPro" id="IPR050748">
    <property type="entry name" value="Glycosyltrans_8_dom-fam"/>
</dbReference>
<keyword evidence="4" id="KW-0479">Metal-binding</keyword>
<comment type="caution">
    <text evidence="6">The sequence shown here is derived from an EMBL/GenBank/DDBJ whole genome shotgun (WGS) entry which is preliminary data.</text>
</comment>
<dbReference type="InterPro" id="IPR029044">
    <property type="entry name" value="Nucleotide-diphossugar_trans"/>
</dbReference>
<evidence type="ECO:0000313" key="7">
    <source>
        <dbReference type="Proteomes" id="UP000230750"/>
    </source>
</evidence>
<dbReference type="Proteomes" id="UP000230750">
    <property type="component" value="Unassembled WGS sequence"/>
</dbReference>
<evidence type="ECO:0000256" key="3">
    <source>
        <dbReference type="ARBA" id="ARBA00022679"/>
    </source>
</evidence>
<evidence type="ECO:0000256" key="5">
    <source>
        <dbReference type="SAM" id="MobiDB-lite"/>
    </source>
</evidence>
<accession>A0A2G8KN56</accession>
<dbReference type="OrthoDB" id="411524at2759"/>
<name>A0A2G8KN56_STIJA</name>
<comment type="similarity">
    <text evidence="1">Belongs to the glycosyltransferase 8 family.</text>
</comment>
<evidence type="ECO:0000256" key="1">
    <source>
        <dbReference type="ARBA" id="ARBA00006351"/>
    </source>
</evidence>
<dbReference type="EMBL" id="MRZV01000465">
    <property type="protein sequence ID" value="PIK49449.1"/>
    <property type="molecule type" value="Genomic_DNA"/>
</dbReference>
<feature type="compositionally biased region" description="Basic and acidic residues" evidence="5">
    <location>
        <begin position="58"/>
        <end position="90"/>
    </location>
</feature>
<evidence type="ECO:0000313" key="6">
    <source>
        <dbReference type="EMBL" id="PIK49449.1"/>
    </source>
</evidence>
<keyword evidence="3 6" id="KW-0808">Transferase</keyword>
<dbReference type="AlphaFoldDB" id="A0A2G8KN56"/>
<keyword evidence="7" id="KW-1185">Reference proteome</keyword>
<evidence type="ECO:0000256" key="2">
    <source>
        <dbReference type="ARBA" id="ARBA00022676"/>
    </source>
</evidence>
<sequence>MARFYPTTVLAVLVVLVVLISIFTIPKLKSNPEKLTNKDVQERDVKVNQLIIKDEKEEVKEAEPVKEEEGKKEDVKDDEEVRYRGDKEEVVNNNVEEKEDADEDGSSSSTDGDDKETTKWIEMTQLKDIDYVLKAFNDSLVENKIVVRDARKDLASPLNFARYYFPVVFPSIEDRLIFIDADSIVQGDIQELWEIPIKQGHAAAFSDDCSSISHRSSVIQTKYMDFLNFKNPTIKALNMSAMACSFNTGVFVVDVTEWKKQRVTRQLDKWLALNTNEELYGTERGGGNSGPPFYIVFYNKYTKMSPAWNVRYLGISPDTRYSDPFVKSAKLLHWNGPYKPWSRTAQHTDDWDKYYISDPTGNFKVVRKYQTI</sequence>
<dbReference type="InterPro" id="IPR002495">
    <property type="entry name" value="Glyco_trans_8"/>
</dbReference>
<organism evidence="6 7">
    <name type="scientific">Stichopus japonicus</name>
    <name type="common">Sea cucumber</name>
    <dbReference type="NCBI Taxonomy" id="307972"/>
    <lineage>
        <taxon>Eukaryota</taxon>
        <taxon>Metazoa</taxon>
        <taxon>Echinodermata</taxon>
        <taxon>Eleutherozoa</taxon>
        <taxon>Echinozoa</taxon>
        <taxon>Holothuroidea</taxon>
        <taxon>Aspidochirotacea</taxon>
        <taxon>Aspidochirotida</taxon>
        <taxon>Stichopodidae</taxon>
        <taxon>Apostichopus</taxon>
    </lineage>
</organism>
<reference evidence="6 7" key="1">
    <citation type="journal article" date="2017" name="PLoS Biol.">
        <title>The sea cucumber genome provides insights into morphological evolution and visceral regeneration.</title>
        <authorList>
            <person name="Zhang X."/>
            <person name="Sun L."/>
            <person name="Yuan J."/>
            <person name="Sun Y."/>
            <person name="Gao Y."/>
            <person name="Zhang L."/>
            <person name="Li S."/>
            <person name="Dai H."/>
            <person name="Hamel J.F."/>
            <person name="Liu C."/>
            <person name="Yu Y."/>
            <person name="Liu S."/>
            <person name="Lin W."/>
            <person name="Guo K."/>
            <person name="Jin S."/>
            <person name="Xu P."/>
            <person name="Storey K.B."/>
            <person name="Huan P."/>
            <person name="Zhang T."/>
            <person name="Zhou Y."/>
            <person name="Zhang J."/>
            <person name="Lin C."/>
            <person name="Li X."/>
            <person name="Xing L."/>
            <person name="Huo D."/>
            <person name="Sun M."/>
            <person name="Wang L."/>
            <person name="Mercier A."/>
            <person name="Li F."/>
            <person name="Yang H."/>
            <person name="Xiang J."/>
        </authorList>
    </citation>
    <scope>NUCLEOTIDE SEQUENCE [LARGE SCALE GENOMIC DNA]</scope>
    <source>
        <strain evidence="6">Shaxun</strain>
        <tissue evidence="6">Muscle</tissue>
    </source>
</reference>
<feature type="region of interest" description="Disordered" evidence="5">
    <location>
        <begin position="58"/>
        <end position="117"/>
    </location>
</feature>
<dbReference type="SUPFAM" id="SSF53448">
    <property type="entry name" value="Nucleotide-diphospho-sugar transferases"/>
    <property type="match status" value="1"/>
</dbReference>